<dbReference type="PANTHER" id="PTHR43820:SF4">
    <property type="entry name" value="HIGH-AFFINITY BRANCHED-CHAIN AMINO ACID TRANSPORT ATP-BINDING PROTEIN LIVF"/>
    <property type="match status" value="1"/>
</dbReference>
<evidence type="ECO:0000256" key="3">
    <source>
        <dbReference type="ARBA" id="ARBA00022741"/>
    </source>
</evidence>
<dbReference type="RefSeq" id="WP_161339684.1">
    <property type="nucleotide sequence ID" value="NZ_JBHSDG010000003.1"/>
</dbReference>
<feature type="domain" description="ABC transporter" evidence="6">
    <location>
        <begin position="1"/>
        <end position="208"/>
    </location>
</feature>
<dbReference type="Pfam" id="PF00005">
    <property type="entry name" value="ABC_tran"/>
    <property type="match status" value="1"/>
</dbReference>
<accession>A0A845MHA9</accession>
<dbReference type="EMBL" id="WTVA01000014">
    <property type="protein sequence ID" value="MZR23219.1"/>
    <property type="molecule type" value="Genomic_DNA"/>
</dbReference>
<dbReference type="PROSITE" id="PS50893">
    <property type="entry name" value="ABC_TRANSPORTER_2"/>
    <property type="match status" value="1"/>
</dbReference>
<dbReference type="Gene3D" id="3.40.50.300">
    <property type="entry name" value="P-loop containing nucleotide triphosphate hydrolases"/>
    <property type="match status" value="1"/>
</dbReference>
<reference evidence="7 8" key="1">
    <citation type="journal article" date="2014" name="Int. J. Syst. Evol. Microbiol.">
        <title>Sneathiella chungangensis sp. nov., isolated from a marine sand, and emended description of the genus Sneathiella.</title>
        <authorList>
            <person name="Siamphan C."/>
            <person name="Kim H."/>
            <person name="Lee J.S."/>
            <person name="Kim W."/>
        </authorList>
    </citation>
    <scope>NUCLEOTIDE SEQUENCE [LARGE SCALE GENOMIC DNA]</scope>
    <source>
        <strain evidence="7 8">KCTC 32476</strain>
    </source>
</reference>
<dbReference type="PROSITE" id="PS00211">
    <property type="entry name" value="ABC_TRANSPORTER_1"/>
    <property type="match status" value="1"/>
</dbReference>
<dbReference type="InterPro" id="IPR003439">
    <property type="entry name" value="ABC_transporter-like_ATP-bd"/>
</dbReference>
<dbReference type="SUPFAM" id="SSF52540">
    <property type="entry name" value="P-loop containing nucleoside triphosphate hydrolases"/>
    <property type="match status" value="1"/>
</dbReference>
<dbReference type="Proteomes" id="UP000445696">
    <property type="component" value="Unassembled WGS sequence"/>
</dbReference>
<gene>
    <name evidence="7" type="ORF">GQF03_12855</name>
</gene>
<comment type="caution">
    <text evidence="7">The sequence shown here is derived from an EMBL/GenBank/DDBJ whole genome shotgun (WGS) entry which is preliminary data.</text>
</comment>
<dbReference type="AlphaFoldDB" id="A0A845MHA9"/>
<evidence type="ECO:0000256" key="2">
    <source>
        <dbReference type="ARBA" id="ARBA00022448"/>
    </source>
</evidence>
<keyword evidence="5" id="KW-0029">Amino-acid transport</keyword>
<evidence type="ECO:0000313" key="8">
    <source>
        <dbReference type="Proteomes" id="UP000445696"/>
    </source>
</evidence>
<dbReference type="InterPro" id="IPR027417">
    <property type="entry name" value="P-loop_NTPase"/>
</dbReference>
<proteinExistence type="inferred from homology"/>
<dbReference type="InterPro" id="IPR003593">
    <property type="entry name" value="AAA+_ATPase"/>
</dbReference>
<dbReference type="InterPro" id="IPR017871">
    <property type="entry name" value="ABC_transporter-like_CS"/>
</dbReference>
<evidence type="ECO:0000259" key="6">
    <source>
        <dbReference type="PROSITE" id="PS50893"/>
    </source>
</evidence>
<organism evidence="7 8">
    <name type="scientific">Sneathiella chungangensis</name>
    <dbReference type="NCBI Taxonomy" id="1418234"/>
    <lineage>
        <taxon>Bacteria</taxon>
        <taxon>Pseudomonadati</taxon>
        <taxon>Pseudomonadota</taxon>
        <taxon>Alphaproteobacteria</taxon>
        <taxon>Sneathiellales</taxon>
        <taxon>Sneathiellaceae</taxon>
        <taxon>Sneathiella</taxon>
    </lineage>
</organism>
<name>A0A845MHA9_9PROT</name>
<dbReference type="PANTHER" id="PTHR43820">
    <property type="entry name" value="HIGH-AFFINITY BRANCHED-CHAIN AMINO ACID TRANSPORT ATP-BINDING PROTEIN LIVF"/>
    <property type="match status" value="1"/>
</dbReference>
<comment type="similarity">
    <text evidence="1">Belongs to the ABC transporter superfamily.</text>
</comment>
<keyword evidence="3" id="KW-0547">Nucleotide-binding</keyword>
<dbReference type="GO" id="GO:0015658">
    <property type="term" value="F:branched-chain amino acid transmembrane transporter activity"/>
    <property type="evidence" value="ECO:0007669"/>
    <property type="project" value="TreeGrafter"/>
</dbReference>
<sequence length="215" mass="23492">MELTQGILGIVGRNGMGKTSLCNGITGLTPGIGDVFLKGDNICGLSPHAITRKGMAYVPQGRRLWNSLNVHEHLKLAGKGKTGNWSIDRIYEHFPRLAERKTHLGKELSGGEQQMVAIARALLLNPALIVMDEPTEGLAPVIVSQMIDLFNNLAATEELTILLIEQNLNVVLEVADNVSVMINGRLGETIPARQLWGDTEMQKRLFGFSDEAEPE</sequence>
<dbReference type="InterPro" id="IPR052156">
    <property type="entry name" value="BCAA_Transport_ATP-bd_LivF"/>
</dbReference>
<dbReference type="GO" id="GO:0016887">
    <property type="term" value="F:ATP hydrolysis activity"/>
    <property type="evidence" value="ECO:0007669"/>
    <property type="project" value="InterPro"/>
</dbReference>
<evidence type="ECO:0000256" key="1">
    <source>
        <dbReference type="ARBA" id="ARBA00005417"/>
    </source>
</evidence>
<keyword evidence="4 7" id="KW-0067">ATP-binding</keyword>
<dbReference type="GO" id="GO:0015807">
    <property type="term" value="P:L-amino acid transport"/>
    <property type="evidence" value="ECO:0007669"/>
    <property type="project" value="TreeGrafter"/>
</dbReference>
<evidence type="ECO:0000256" key="5">
    <source>
        <dbReference type="ARBA" id="ARBA00022970"/>
    </source>
</evidence>
<protein>
    <submittedName>
        <fullName evidence="7">ATP-binding cassette domain-containing protein</fullName>
    </submittedName>
</protein>
<evidence type="ECO:0000313" key="7">
    <source>
        <dbReference type="EMBL" id="MZR23219.1"/>
    </source>
</evidence>
<dbReference type="SMART" id="SM00382">
    <property type="entry name" value="AAA"/>
    <property type="match status" value="1"/>
</dbReference>
<keyword evidence="2" id="KW-0813">Transport</keyword>
<keyword evidence="8" id="KW-1185">Reference proteome</keyword>
<evidence type="ECO:0000256" key="4">
    <source>
        <dbReference type="ARBA" id="ARBA00022840"/>
    </source>
</evidence>
<dbReference type="OrthoDB" id="9806149at2"/>
<dbReference type="GO" id="GO:0005524">
    <property type="term" value="F:ATP binding"/>
    <property type="evidence" value="ECO:0007669"/>
    <property type="project" value="UniProtKB-KW"/>
</dbReference>